<keyword evidence="1" id="KW-1133">Transmembrane helix</keyword>
<organism evidence="2">
    <name type="scientific">uncultured microorganism</name>
    <dbReference type="NCBI Taxonomy" id="358574"/>
    <lineage>
        <taxon>unclassified sequences</taxon>
        <taxon>environmental samples</taxon>
    </lineage>
</organism>
<dbReference type="AlphaFoldDB" id="A0A1L3KS73"/>
<protein>
    <submittedName>
        <fullName evidence="2">Uncharacterized protein</fullName>
    </submittedName>
</protein>
<evidence type="ECO:0000256" key="1">
    <source>
        <dbReference type="SAM" id="Phobius"/>
    </source>
</evidence>
<keyword evidence="1" id="KW-0472">Membrane</keyword>
<feature type="transmembrane region" description="Helical" evidence="1">
    <location>
        <begin position="6"/>
        <end position="26"/>
    </location>
</feature>
<keyword evidence="1" id="KW-0812">Transmembrane</keyword>
<feature type="transmembrane region" description="Helical" evidence="1">
    <location>
        <begin position="38"/>
        <end position="59"/>
    </location>
</feature>
<accession>A0A1L3KS73</accession>
<dbReference type="EMBL" id="KY194792">
    <property type="protein sequence ID" value="APG80680.1"/>
    <property type="molecule type" value="Genomic_DNA"/>
</dbReference>
<reference evidence="2" key="1">
    <citation type="submission" date="2016-11" db="EMBL/GenBank/DDBJ databases">
        <title>New CRISPR-Cas systems from uncultivated microbespotential reviewing scientists.</title>
        <authorList>
            <person name="Burstein D."/>
            <person name="Harrington L.B."/>
            <person name="Strutt S.C."/>
            <person name="Probst A.J."/>
            <person name="Anantharaman K."/>
            <person name="Thoman B.C."/>
            <person name="Doudna J.A."/>
            <person name="Banfield J.F."/>
        </authorList>
    </citation>
    <scope>NUCLEOTIDE SEQUENCE</scope>
</reference>
<evidence type="ECO:0000313" key="2">
    <source>
        <dbReference type="EMBL" id="APG80680.1"/>
    </source>
</evidence>
<sequence>MNAIPILGLVMAAFIFGTIAMSLAATAVGMPTQITSQLFSYATFALLSVVIIVVGIAVWF</sequence>
<proteinExistence type="predicted"/>
<name>A0A1L3KS73_9ZZZZ</name>